<name>A0ABU4DJR4_9ACTN</name>
<dbReference type="RefSeq" id="WP_317505680.1">
    <property type="nucleotide sequence ID" value="NZ_JAWLKI010000040.1"/>
</dbReference>
<gene>
    <name evidence="1" type="ORF">R3P94_22250</name>
</gene>
<evidence type="ECO:0000313" key="1">
    <source>
        <dbReference type="EMBL" id="MDV6309988.1"/>
    </source>
</evidence>
<protein>
    <recommendedName>
        <fullName evidence="3">Transcriptional regulator</fullName>
    </recommendedName>
</protein>
<comment type="caution">
    <text evidence="1">The sequence shown here is derived from an EMBL/GenBank/DDBJ whole genome shotgun (WGS) entry which is preliminary data.</text>
</comment>
<dbReference type="EMBL" id="JAWLKI010000040">
    <property type="protein sequence ID" value="MDV6309988.1"/>
    <property type="molecule type" value="Genomic_DNA"/>
</dbReference>
<dbReference type="InterPro" id="IPR009061">
    <property type="entry name" value="DNA-bd_dom_put_sf"/>
</dbReference>
<evidence type="ECO:0000313" key="2">
    <source>
        <dbReference type="Proteomes" id="UP001185779"/>
    </source>
</evidence>
<organism evidence="1 2">
    <name type="scientific">Gordonia amicalis</name>
    <dbReference type="NCBI Taxonomy" id="89053"/>
    <lineage>
        <taxon>Bacteria</taxon>
        <taxon>Bacillati</taxon>
        <taxon>Actinomycetota</taxon>
        <taxon>Actinomycetes</taxon>
        <taxon>Mycobacteriales</taxon>
        <taxon>Gordoniaceae</taxon>
        <taxon>Gordonia</taxon>
    </lineage>
</organism>
<dbReference type="SUPFAM" id="SSF46955">
    <property type="entry name" value="Putative DNA-binding domain"/>
    <property type="match status" value="1"/>
</dbReference>
<reference evidence="1 2" key="1">
    <citation type="submission" date="2023-10" db="EMBL/GenBank/DDBJ databases">
        <title>Development of a sustainable strategy for remediation of hydrocarbon-contaminated territories based on the waste exchange concept.</title>
        <authorList>
            <person name="Krivoruchko A."/>
        </authorList>
    </citation>
    <scope>NUCLEOTIDE SEQUENCE [LARGE SCALE GENOMIC DNA]</scope>
    <source>
        <strain evidence="1 2">IEGM 1266</strain>
    </source>
</reference>
<keyword evidence="2" id="KW-1185">Reference proteome</keyword>
<sequence>MERYLSLSEFAVKANLSVNTLKSYDRKRMLPPYDALTGSTRGWKEATVNEWIRGRQPVPDGESLPR</sequence>
<proteinExistence type="predicted"/>
<dbReference type="Proteomes" id="UP001185779">
    <property type="component" value="Unassembled WGS sequence"/>
</dbReference>
<evidence type="ECO:0008006" key="3">
    <source>
        <dbReference type="Google" id="ProtNLM"/>
    </source>
</evidence>
<accession>A0ABU4DJR4</accession>